<dbReference type="PANTHER" id="PTHR23511">
    <property type="entry name" value="SYNAPTIC VESICLE GLYCOPROTEIN 2"/>
    <property type="match status" value="1"/>
</dbReference>
<gene>
    <name evidence="7" type="ORF">E6C27_scaffold403G00690</name>
</gene>
<dbReference type="PROSITE" id="PS50850">
    <property type="entry name" value="MFS"/>
    <property type="match status" value="1"/>
</dbReference>
<dbReference type="OrthoDB" id="4139357at2759"/>
<dbReference type="Gene3D" id="1.20.1250.20">
    <property type="entry name" value="MFS general substrate transporter like domains"/>
    <property type="match status" value="1"/>
</dbReference>
<comment type="subcellular location">
    <subcellularLocation>
        <location evidence="1">Membrane</location>
        <topology evidence="1">Multi-pass membrane protein</topology>
    </subcellularLocation>
</comment>
<proteinExistence type="predicted"/>
<evidence type="ECO:0000256" key="4">
    <source>
        <dbReference type="ARBA" id="ARBA00022989"/>
    </source>
</evidence>
<dbReference type="GO" id="GO:0022857">
    <property type="term" value="F:transmembrane transporter activity"/>
    <property type="evidence" value="ECO:0007669"/>
    <property type="project" value="InterPro"/>
</dbReference>
<evidence type="ECO:0000259" key="6">
    <source>
        <dbReference type="PROSITE" id="PS50850"/>
    </source>
</evidence>
<feature type="domain" description="Major facilitator superfamily (MFS) profile" evidence="6">
    <location>
        <begin position="10"/>
        <end position="82"/>
    </location>
</feature>
<keyword evidence="2" id="KW-0813">Transport</keyword>
<evidence type="ECO:0000256" key="1">
    <source>
        <dbReference type="ARBA" id="ARBA00004141"/>
    </source>
</evidence>
<keyword evidence="4" id="KW-1133">Transmembrane helix</keyword>
<organism evidence="7 8">
    <name type="scientific">Cucumis melo var. makuwa</name>
    <name type="common">Oriental melon</name>
    <dbReference type="NCBI Taxonomy" id="1194695"/>
    <lineage>
        <taxon>Eukaryota</taxon>
        <taxon>Viridiplantae</taxon>
        <taxon>Streptophyta</taxon>
        <taxon>Embryophyta</taxon>
        <taxon>Tracheophyta</taxon>
        <taxon>Spermatophyta</taxon>
        <taxon>Magnoliopsida</taxon>
        <taxon>eudicotyledons</taxon>
        <taxon>Gunneridae</taxon>
        <taxon>Pentapetalae</taxon>
        <taxon>rosids</taxon>
        <taxon>fabids</taxon>
        <taxon>Cucurbitales</taxon>
        <taxon>Cucurbitaceae</taxon>
        <taxon>Benincaseae</taxon>
        <taxon>Cucumis</taxon>
    </lineage>
</organism>
<sequence length="82" mass="9264">MRFGNFRILVLAYAGMEWVLESMELMLISFVGLGVQSAWNLSPHEESLITRVVFASMLVGAYTWGIVSDKYGPSPLKDRRSH</sequence>
<dbReference type="EMBL" id="SSTE01019905">
    <property type="protein sequence ID" value="KAA0035784.1"/>
    <property type="molecule type" value="Genomic_DNA"/>
</dbReference>
<dbReference type="GO" id="GO:0016020">
    <property type="term" value="C:membrane"/>
    <property type="evidence" value="ECO:0007669"/>
    <property type="project" value="UniProtKB-SubCell"/>
</dbReference>
<dbReference type="InterPro" id="IPR020846">
    <property type="entry name" value="MFS_dom"/>
</dbReference>
<dbReference type="InterPro" id="IPR036259">
    <property type="entry name" value="MFS_trans_sf"/>
</dbReference>
<reference evidence="7 8" key="1">
    <citation type="submission" date="2019-08" db="EMBL/GenBank/DDBJ databases">
        <title>Draft genome sequences of two oriental melons (Cucumis melo L. var makuwa).</title>
        <authorList>
            <person name="Kwon S.-Y."/>
        </authorList>
    </citation>
    <scope>NUCLEOTIDE SEQUENCE [LARGE SCALE GENOMIC DNA]</scope>
    <source>
        <strain evidence="8">cv. SW 3</strain>
        <tissue evidence="7">Leaf</tissue>
    </source>
</reference>
<protein>
    <submittedName>
        <fullName evidence="7">Organic cation/carnitine transporter 7</fullName>
    </submittedName>
</protein>
<accession>A0A5A7SWS5</accession>
<evidence type="ECO:0000256" key="2">
    <source>
        <dbReference type="ARBA" id="ARBA00022448"/>
    </source>
</evidence>
<keyword evidence="3" id="KW-0812">Transmembrane</keyword>
<evidence type="ECO:0000256" key="5">
    <source>
        <dbReference type="ARBA" id="ARBA00023136"/>
    </source>
</evidence>
<dbReference type="Proteomes" id="UP000321393">
    <property type="component" value="Unassembled WGS sequence"/>
</dbReference>
<keyword evidence="5" id="KW-0472">Membrane</keyword>
<evidence type="ECO:0000256" key="3">
    <source>
        <dbReference type="ARBA" id="ARBA00022692"/>
    </source>
</evidence>
<dbReference type="AlphaFoldDB" id="A0A5A7SWS5"/>
<comment type="caution">
    <text evidence="7">The sequence shown here is derived from an EMBL/GenBank/DDBJ whole genome shotgun (WGS) entry which is preliminary data.</text>
</comment>
<name>A0A5A7SWS5_CUCMM</name>
<dbReference type="SUPFAM" id="SSF103473">
    <property type="entry name" value="MFS general substrate transporter"/>
    <property type="match status" value="1"/>
</dbReference>
<dbReference type="PANTHER" id="PTHR23511:SF5">
    <property type="entry name" value="MAJOR FACILITATOR-TYPE TRANSPORTER HXNZ-RELATED"/>
    <property type="match status" value="1"/>
</dbReference>
<evidence type="ECO:0000313" key="7">
    <source>
        <dbReference type="EMBL" id="KAA0035784.1"/>
    </source>
</evidence>
<evidence type="ECO:0000313" key="8">
    <source>
        <dbReference type="Proteomes" id="UP000321393"/>
    </source>
</evidence>